<dbReference type="Pfam" id="PF01381">
    <property type="entry name" value="HTH_3"/>
    <property type="match status" value="1"/>
</dbReference>
<accession>A0ABW4FHU1</accession>
<gene>
    <name evidence="3" type="ORF">ACFSCY_12175</name>
</gene>
<evidence type="ECO:0000256" key="1">
    <source>
        <dbReference type="ARBA" id="ARBA00023125"/>
    </source>
</evidence>
<dbReference type="InterPro" id="IPR050807">
    <property type="entry name" value="TransReg_Diox_bact_type"/>
</dbReference>
<dbReference type="RefSeq" id="WP_343977444.1">
    <property type="nucleotide sequence ID" value="NZ_BAAAJG010000008.1"/>
</dbReference>
<dbReference type="InterPro" id="IPR001387">
    <property type="entry name" value="Cro/C1-type_HTH"/>
</dbReference>
<dbReference type="SMART" id="SM00530">
    <property type="entry name" value="HTH_XRE"/>
    <property type="match status" value="1"/>
</dbReference>
<reference evidence="4" key="1">
    <citation type="journal article" date="2019" name="Int. J. Syst. Evol. Microbiol.">
        <title>The Global Catalogue of Microorganisms (GCM) 10K type strain sequencing project: providing services to taxonomists for standard genome sequencing and annotation.</title>
        <authorList>
            <consortium name="The Broad Institute Genomics Platform"/>
            <consortium name="The Broad Institute Genome Sequencing Center for Infectious Disease"/>
            <person name="Wu L."/>
            <person name="Ma J."/>
        </authorList>
    </citation>
    <scope>NUCLEOTIDE SEQUENCE [LARGE SCALE GENOMIC DNA]</scope>
    <source>
        <strain evidence="4">JCM 12165</strain>
    </source>
</reference>
<dbReference type="InterPro" id="IPR011051">
    <property type="entry name" value="RmlC_Cupin_sf"/>
</dbReference>
<dbReference type="SUPFAM" id="SSF51182">
    <property type="entry name" value="RmlC-like cupins"/>
    <property type="match status" value="1"/>
</dbReference>
<evidence type="ECO:0000259" key="2">
    <source>
        <dbReference type="PROSITE" id="PS50943"/>
    </source>
</evidence>
<dbReference type="Gene3D" id="1.10.260.40">
    <property type="entry name" value="lambda repressor-like DNA-binding domains"/>
    <property type="match status" value="1"/>
</dbReference>
<dbReference type="PANTHER" id="PTHR46797">
    <property type="entry name" value="HTH-TYPE TRANSCRIPTIONAL REGULATOR"/>
    <property type="match status" value="1"/>
</dbReference>
<proteinExistence type="predicted"/>
<evidence type="ECO:0000313" key="4">
    <source>
        <dbReference type="Proteomes" id="UP001597145"/>
    </source>
</evidence>
<dbReference type="Proteomes" id="UP001597145">
    <property type="component" value="Unassembled WGS sequence"/>
</dbReference>
<dbReference type="PANTHER" id="PTHR46797:SF1">
    <property type="entry name" value="METHYLPHOSPHONATE SYNTHASE"/>
    <property type="match status" value="1"/>
</dbReference>
<dbReference type="CDD" id="cd00093">
    <property type="entry name" value="HTH_XRE"/>
    <property type="match status" value="1"/>
</dbReference>
<dbReference type="Gene3D" id="2.60.120.10">
    <property type="entry name" value="Jelly Rolls"/>
    <property type="match status" value="1"/>
</dbReference>
<protein>
    <submittedName>
        <fullName evidence="3">Helix-turn-helix domain-containing protein</fullName>
    </submittedName>
</protein>
<dbReference type="InterPro" id="IPR010982">
    <property type="entry name" value="Lambda_DNA-bd_dom_sf"/>
</dbReference>
<dbReference type="SUPFAM" id="SSF47413">
    <property type="entry name" value="lambda repressor-like DNA-binding domains"/>
    <property type="match status" value="1"/>
</dbReference>
<dbReference type="InterPro" id="IPR014710">
    <property type="entry name" value="RmlC-like_jellyroll"/>
</dbReference>
<dbReference type="CDD" id="cd02209">
    <property type="entry name" value="cupin_XRE_C"/>
    <property type="match status" value="1"/>
</dbReference>
<dbReference type="EMBL" id="JBHUCP010000007">
    <property type="protein sequence ID" value="MFD1530200.1"/>
    <property type="molecule type" value="Genomic_DNA"/>
</dbReference>
<evidence type="ECO:0000313" key="3">
    <source>
        <dbReference type="EMBL" id="MFD1530200.1"/>
    </source>
</evidence>
<organism evidence="3 4">
    <name type="scientific">Pseudonocardia aurantiaca</name>
    <dbReference type="NCBI Taxonomy" id="75290"/>
    <lineage>
        <taxon>Bacteria</taxon>
        <taxon>Bacillati</taxon>
        <taxon>Actinomycetota</taxon>
        <taxon>Actinomycetes</taxon>
        <taxon>Pseudonocardiales</taxon>
        <taxon>Pseudonocardiaceae</taxon>
        <taxon>Pseudonocardia</taxon>
    </lineage>
</organism>
<dbReference type="InterPro" id="IPR013096">
    <property type="entry name" value="Cupin_2"/>
</dbReference>
<keyword evidence="4" id="KW-1185">Reference proteome</keyword>
<comment type="caution">
    <text evidence="3">The sequence shown here is derived from an EMBL/GenBank/DDBJ whole genome shotgun (WGS) entry which is preliminary data.</text>
</comment>
<dbReference type="PROSITE" id="PS50943">
    <property type="entry name" value="HTH_CROC1"/>
    <property type="match status" value="1"/>
</dbReference>
<feature type="domain" description="HTH cro/C1-type" evidence="2">
    <location>
        <begin position="23"/>
        <end position="77"/>
    </location>
</feature>
<name>A0ABW4FHU1_9PSEU</name>
<sequence length="190" mass="20456">MDGRAGRGQNPERAADARLGRAIRAVRRERGLTLAQVAGAAELSQPFLSQLELGRTRPSMRSLFRIAGALGTTQQALLAAANDEGVDLAVAADTGHARLLMHDPDRADVTEFVGAPGEFHDFFRHDRHELLYVVRGAIEVEVREQGISTLTTLEARGTINYPGAVEHRFRQVGPVTCVVLLVHSGASDAG</sequence>
<keyword evidence="1" id="KW-0238">DNA-binding</keyword>
<dbReference type="Pfam" id="PF07883">
    <property type="entry name" value="Cupin_2"/>
    <property type="match status" value="1"/>
</dbReference>